<dbReference type="InterPro" id="IPR043519">
    <property type="entry name" value="NT_sf"/>
</dbReference>
<dbReference type="InterPro" id="IPR004394">
    <property type="entry name" value="Iojap/RsfS/C7orf30"/>
</dbReference>
<reference evidence="3" key="1">
    <citation type="journal article" date="2022" name="ISME J.">
        <title>Identification of active gaseous-alkane degraders at natural gas seeps.</title>
        <authorList>
            <person name="Farhan Ul Haque M."/>
            <person name="Hernandez M."/>
            <person name="Crombie A.T."/>
            <person name="Murrell J.C."/>
        </authorList>
    </citation>
    <scope>NUCLEOTIDE SEQUENCE</scope>
    <source>
        <strain evidence="3">PC2</strain>
    </source>
</reference>
<evidence type="ECO:0000313" key="4">
    <source>
        <dbReference type="Proteomes" id="UP001139104"/>
    </source>
</evidence>
<keyword evidence="2" id="KW-0678">Repressor</keyword>
<dbReference type="Pfam" id="PF02410">
    <property type="entry name" value="RsfS"/>
    <property type="match status" value="1"/>
</dbReference>
<comment type="subunit">
    <text evidence="2">Interacts with ribosomal protein uL14 (rplN).</text>
</comment>
<dbReference type="RefSeq" id="WP_243066352.1">
    <property type="nucleotide sequence ID" value="NZ_JAIVFK010000034.1"/>
</dbReference>
<dbReference type="PANTHER" id="PTHR21043:SF0">
    <property type="entry name" value="MITOCHONDRIAL ASSEMBLY OF RIBOSOMAL LARGE SUBUNIT PROTEIN 1"/>
    <property type="match status" value="1"/>
</dbReference>
<comment type="function">
    <text evidence="2">Functions as a ribosomal silencing factor. Interacts with ribosomal protein uL14 (rplN), blocking formation of intersubunit bridge B8. Prevents association of the 30S and 50S ribosomal subunits and the formation of functional ribosomes, thus repressing translation.</text>
</comment>
<evidence type="ECO:0000256" key="1">
    <source>
        <dbReference type="ARBA" id="ARBA00010574"/>
    </source>
</evidence>
<organism evidence="3 4">
    <name type="scientific">Candidatus Rhodoblastus alkanivorans</name>
    <dbReference type="NCBI Taxonomy" id="2954117"/>
    <lineage>
        <taxon>Bacteria</taxon>
        <taxon>Pseudomonadati</taxon>
        <taxon>Pseudomonadota</taxon>
        <taxon>Alphaproteobacteria</taxon>
        <taxon>Hyphomicrobiales</taxon>
        <taxon>Rhodoblastaceae</taxon>
        <taxon>Rhodoblastus</taxon>
    </lineage>
</organism>
<proteinExistence type="inferred from homology"/>
<dbReference type="HAMAP" id="MF_01477">
    <property type="entry name" value="Iojap_RsfS"/>
    <property type="match status" value="1"/>
</dbReference>
<dbReference type="Proteomes" id="UP001139104">
    <property type="component" value="Unassembled WGS sequence"/>
</dbReference>
<keyword evidence="2" id="KW-0810">Translation regulation</keyword>
<dbReference type="Gene3D" id="3.30.460.10">
    <property type="entry name" value="Beta Polymerase, domain 2"/>
    <property type="match status" value="1"/>
</dbReference>
<keyword evidence="2" id="KW-0963">Cytoplasm</keyword>
<evidence type="ECO:0000256" key="2">
    <source>
        <dbReference type="HAMAP-Rule" id="MF_01477"/>
    </source>
</evidence>
<comment type="similarity">
    <text evidence="1 2">Belongs to the Iojap/RsfS family.</text>
</comment>
<protein>
    <recommendedName>
        <fullName evidence="2">Ribosomal silencing factor RsfS</fullName>
    </recommendedName>
</protein>
<dbReference type="EMBL" id="JAIVFP010000001">
    <property type="protein sequence ID" value="MCI4682333.1"/>
    <property type="molecule type" value="Genomic_DNA"/>
</dbReference>
<dbReference type="SUPFAM" id="SSF81301">
    <property type="entry name" value="Nucleotidyltransferase"/>
    <property type="match status" value="1"/>
</dbReference>
<gene>
    <name evidence="2 3" type="primary">rsfS</name>
    <name evidence="3" type="ORF">K2U94_06100</name>
</gene>
<sequence>MQAVLTALDDLKADEIVAIDLVGKTSIADWMIVATGRSTTQVGALADKVVKALKDSGAGTPAVEGLPACDWVLIDAGDLIIHLFRPEVRQFYNLEKMWGVDRPGEKRAGA</sequence>
<name>A0ABS9Z3U1_9HYPH</name>
<comment type="subcellular location">
    <subcellularLocation>
        <location evidence="2">Cytoplasm</location>
    </subcellularLocation>
</comment>
<accession>A0ABS9Z3U1</accession>
<dbReference type="PANTHER" id="PTHR21043">
    <property type="entry name" value="IOJAP SUPERFAMILY ORTHOLOG"/>
    <property type="match status" value="1"/>
</dbReference>
<comment type="caution">
    <text evidence="3">The sequence shown here is derived from an EMBL/GenBank/DDBJ whole genome shotgun (WGS) entry which is preliminary data.</text>
</comment>
<keyword evidence="4" id="KW-1185">Reference proteome</keyword>
<evidence type="ECO:0000313" key="3">
    <source>
        <dbReference type="EMBL" id="MCI4682333.1"/>
    </source>
</evidence>
<dbReference type="NCBIfam" id="TIGR00090">
    <property type="entry name" value="rsfS_iojap_ybeB"/>
    <property type="match status" value="1"/>
</dbReference>